<keyword evidence="2" id="KW-1185">Reference proteome</keyword>
<organism evidence="1 2">
    <name type="scientific">Acanthoscelides obtectus</name>
    <name type="common">Bean weevil</name>
    <name type="synonym">Bruchus obtectus</name>
    <dbReference type="NCBI Taxonomy" id="200917"/>
    <lineage>
        <taxon>Eukaryota</taxon>
        <taxon>Metazoa</taxon>
        <taxon>Ecdysozoa</taxon>
        <taxon>Arthropoda</taxon>
        <taxon>Hexapoda</taxon>
        <taxon>Insecta</taxon>
        <taxon>Pterygota</taxon>
        <taxon>Neoptera</taxon>
        <taxon>Endopterygota</taxon>
        <taxon>Coleoptera</taxon>
        <taxon>Polyphaga</taxon>
        <taxon>Cucujiformia</taxon>
        <taxon>Chrysomeloidea</taxon>
        <taxon>Chrysomelidae</taxon>
        <taxon>Bruchinae</taxon>
        <taxon>Bruchini</taxon>
        <taxon>Acanthoscelides</taxon>
    </lineage>
</organism>
<reference evidence="1" key="1">
    <citation type="submission" date="2022-03" db="EMBL/GenBank/DDBJ databases">
        <authorList>
            <person name="Sayadi A."/>
        </authorList>
    </citation>
    <scope>NUCLEOTIDE SEQUENCE</scope>
</reference>
<accession>A0A9P0LN05</accession>
<evidence type="ECO:0000313" key="2">
    <source>
        <dbReference type="Proteomes" id="UP001152888"/>
    </source>
</evidence>
<gene>
    <name evidence="1" type="ORF">ACAOBT_LOCUS22743</name>
</gene>
<comment type="caution">
    <text evidence="1">The sequence shown here is derived from an EMBL/GenBank/DDBJ whole genome shotgun (WGS) entry which is preliminary data.</text>
</comment>
<dbReference type="EMBL" id="CAKOFQ010007236">
    <property type="protein sequence ID" value="CAH1995647.1"/>
    <property type="molecule type" value="Genomic_DNA"/>
</dbReference>
<dbReference type="Proteomes" id="UP001152888">
    <property type="component" value="Unassembled WGS sequence"/>
</dbReference>
<proteinExistence type="predicted"/>
<sequence>MTYQTDLTWNLMMDDEDENATNLHITAENEILKNIEVEDRGKSHIHYDHEHADVQWQQV</sequence>
<protein>
    <submittedName>
        <fullName evidence="1">Uncharacterized protein</fullName>
    </submittedName>
</protein>
<name>A0A9P0LN05_ACAOB</name>
<dbReference type="AlphaFoldDB" id="A0A9P0LN05"/>
<evidence type="ECO:0000313" key="1">
    <source>
        <dbReference type="EMBL" id="CAH1995647.1"/>
    </source>
</evidence>